<proteinExistence type="predicted"/>
<name>A0A6C0HZB6_9ZZZZ</name>
<accession>A0A6C0HZB6</accession>
<evidence type="ECO:0000313" key="1">
    <source>
        <dbReference type="EMBL" id="QHT86098.1"/>
    </source>
</evidence>
<dbReference type="EMBL" id="MN740058">
    <property type="protein sequence ID" value="QHT86098.1"/>
    <property type="molecule type" value="Genomic_DNA"/>
</dbReference>
<organism evidence="1">
    <name type="scientific">viral metagenome</name>
    <dbReference type="NCBI Taxonomy" id="1070528"/>
    <lineage>
        <taxon>unclassified sequences</taxon>
        <taxon>metagenomes</taxon>
        <taxon>organismal metagenomes</taxon>
    </lineage>
</organism>
<dbReference type="Gene3D" id="1.25.40.20">
    <property type="entry name" value="Ankyrin repeat-containing domain"/>
    <property type="match status" value="1"/>
</dbReference>
<protein>
    <submittedName>
        <fullName evidence="1">Uncharacterized protein</fullName>
    </submittedName>
</protein>
<sequence length="504" mass="59064">MTSNTNSLESMDSVPAQIQDTNTCFAHAVSRSFVRLFQLLEVIPNKQEVIFKFYKLFVFILIEKYGCELGAGQDETAFYLLNYLKGELTKIEQLTDPTMDSFFVVEDDFLGYSGLCELPENRRIKICKNRPIFKENPEILNNELKIDFVKKLKKVIDSIMIVNEYYSFSNKNIKLDKKGDFIIIDNYETVPSLLIKDSLHKGLQPIVCLTIPNYIDDEKPPSKQIIKKWFSDKKGKPFENMSWFGSGKLTNCSEDDHCINLLQWTSNKIIFRNSWGKQRYNKNYDENGKIIMENLDIANIGCVNEPKLEDEPKYQLTNMEFLHITFDNKLLPKKLCKKFTIKPIRKKKTVYIGEDYQLSYPNIPDKEIEFITDYKLVDFLQLVRSYTTYDKKILEKLLEKYPDIILEVDQYNRNALHLVMEIDHDSMIEAVEILLKYGVNPLKKNNDGDTPIVINEYMNQNIPVIKNEINRLLLISTMKLMNDKKREKTRKTVVKKNNKTKKML</sequence>
<dbReference type="InterPro" id="IPR036770">
    <property type="entry name" value="Ankyrin_rpt-contain_sf"/>
</dbReference>
<dbReference type="SUPFAM" id="SSF48403">
    <property type="entry name" value="Ankyrin repeat"/>
    <property type="match status" value="1"/>
</dbReference>
<dbReference type="AlphaFoldDB" id="A0A6C0HZB6"/>
<reference evidence="1" key="1">
    <citation type="journal article" date="2020" name="Nature">
        <title>Giant virus diversity and host interactions through global metagenomics.</title>
        <authorList>
            <person name="Schulz F."/>
            <person name="Roux S."/>
            <person name="Paez-Espino D."/>
            <person name="Jungbluth S."/>
            <person name="Walsh D.A."/>
            <person name="Denef V.J."/>
            <person name="McMahon K.D."/>
            <person name="Konstantinidis K.T."/>
            <person name="Eloe-Fadrosh E.A."/>
            <person name="Kyrpides N.C."/>
            <person name="Woyke T."/>
        </authorList>
    </citation>
    <scope>NUCLEOTIDE SEQUENCE</scope>
    <source>
        <strain evidence="1">GVMAG-M-3300023184-184</strain>
    </source>
</reference>